<name>A0ABV5CYY2_9ACTN</name>
<comment type="caution">
    <text evidence="1">The sequence shown here is derived from an EMBL/GenBank/DDBJ whole genome shotgun (WGS) entry which is preliminary data.</text>
</comment>
<protein>
    <submittedName>
        <fullName evidence="1">Uncharacterized protein</fullName>
    </submittedName>
</protein>
<accession>A0ABV5CYY2</accession>
<sequence length="160" mass="17611">VEARSAALAARRARDEAWTAQERAAKGYHLAWQEVLAARETAGAVDVTGGRDRTVTRAALSAYRRGDISIDELRRVWSGADGADPVLADRERAAERWRMRELGARRVHDRANLALRRADEAAGIAECAARALLDEAVVAATEAHEAMLAVEWRASRSRLR</sequence>
<evidence type="ECO:0000313" key="1">
    <source>
        <dbReference type="EMBL" id="MFB6397095.1"/>
    </source>
</evidence>
<gene>
    <name evidence="1" type="ORF">AAFH96_28920</name>
</gene>
<organism evidence="1 2">
    <name type="scientific">Polymorphospora lycopeni</name>
    <dbReference type="NCBI Taxonomy" id="3140240"/>
    <lineage>
        <taxon>Bacteria</taxon>
        <taxon>Bacillati</taxon>
        <taxon>Actinomycetota</taxon>
        <taxon>Actinomycetes</taxon>
        <taxon>Micromonosporales</taxon>
        <taxon>Micromonosporaceae</taxon>
        <taxon>Polymorphospora</taxon>
    </lineage>
</organism>
<feature type="non-terminal residue" evidence="1">
    <location>
        <position position="1"/>
    </location>
</feature>
<keyword evidence="2" id="KW-1185">Reference proteome</keyword>
<dbReference type="EMBL" id="JBCGDC010000122">
    <property type="protein sequence ID" value="MFB6397095.1"/>
    <property type="molecule type" value="Genomic_DNA"/>
</dbReference>
<evidence type="ECO:0000313" key="2">
    <source>
        <dbReference type="Proteomes" id="UP001582793"/>
    </source>
</evidence>
<proteinExistence type="predicted"/>
<reference evidence="1 2" key="1">
    <citation type="submission" date="2024-04" db="EMBL/GenBank/DDBJ databases">
        <title>Polymorphospora sp. isolated from Baiyangdian Lake in Xiong'an New Area.</title>
        <authorList>
            <person name="Zhang X."/>
            <person name="Liu J."/>
        </authorList>
    </citation>
    <scope>NUCLEOTIDE SEQUENCE [LARGE SCALE GENOMIC DNA]</scope>
    <source>
        <strain evidence="1 2">2-325</strain>
    </source>
</reference>
<dbReference type="RefSeq" id="WP_375736297.1">
    <property type="nucleotide sequence ID" value="NZ_JBCGDC010000122.1"/>
</dbReference>
<dbReference type="Proteomes" id="UP001582793">
    <property type="component" value="Unassembled WGS sequence"/>
</dbReference>